<sequence length="59" mass="7074">MGGKIVYFLENFRVLQKIKAGLVIRYLGLIPNRLLAKVCFFERRWVFKIHLTERDHVKV</sequence>
<reference evidence="1 2" key="1">
    <citation type="submission" date="2018-11" db="EMBL/GenBank/DDBJ databases">
        <title>Novel bacteria species description.</title>
        <authorList>
            <person name="Han J.-H."/>
        </authorList>
    </citation>
    <scope>NUCLEOTIDE SEQUENCE [LARGE SCALE GENOMIC DNA]</scope>
    <source>
        <strain evidence="1 2">KCTC23259</strain>
    </source>
</reference>
<dbReference type="EMBL" id="RJUF01000006">
    <property type="protein sequence ID" value="MCP9762169.1"/>
    <property type="molecule type" value="Genomic_DNA"/>
</dbReference>
<evidence type="ECO:0000313" key="2">
    <source>
        <dbReference type="Proteomes" id="UP001204144"/>
    </source>
</evidence>
<gene>
    <name evidence="1" type="ORF">EGI31_04325</name>
</gene>
<accession>A0AAE3GZH6</accession>
<organism evidence="1 2">
    <name type="scientific">Lacihabitans soyangensis</name>
    <dbReference type="NCBI Taxonomy" id="869394"/>
    <lineage>
        <taxon>Bacteria</taxon>
        <taxon>Pseudomonadati</taxon>
        <taxon>Bacteroidota</taxon>
        <taxon>Cytophagia</taxon>
        <taxon>Cytophagales</taxon>
        <taxon>Leadbetterellaceae</taxon>
        <taxon>Lacihabitans</taxon>
    </lineage>
</organism>
<evidence type="ECO:0000313" key="1">
    <source>
        <dbReference type="EMBL" id="MCP9762169.1"/>
    </source>
</evidence>
<dbReference type="Proteomes" id="UP001204144">
    <property type="component" value="Unassembled WGS sequence"/>
</dbReference>
<protein>
    <submittedName>
        <fullName evidence="1">Uncharacterized protein</fullName>
    </submittedName>
</protein>
<proteinExistence type="predicted"/>
<dbReference type="AlphaFoldDB" id="A0AAE3GZH6"/>
<keyword evidence="2" id="KW-1185">Reference proteome</keyword>
<comment type="caution">
    <text evidence="1">The sequence shown here is derived from an EMBL/GenBank/DDBJ whole genome shotgun (WGS) entry which is preliminary data.</text>
</comment>
<name>A0AAE3GZH6_9BACT</name>